<dbReference type="Proteomes" id="UP000027730">
    <property type="component" value="Unassembled WGS sequence"/>
</dbReference>
<dbReference type="Pfam" id="PF20684">
    <property type="entry name" value="Fung_rhodopsin"/>
    <property type="match status" value="1"/>
</dbReference>
<name>A0A074X0H8_9PEZI</name>
<dbReference type="GeneID" id="25408924"/>
<feature type="transmembrane region" description="Helical" evidence="2">
    <location>
        <begin position="210"/>
        <end position="232"/>
    </location>
</feature>
<keyword evidence="2" id="KW-1133">Transmembrane helix</keyword>
<proteinExistence type="predicted"/>
<dbReference type="RefSeq" id="XP_013430720.1">
    <property type="nucleotide sequence ID" value="XM_013575266.1"/>
</dbReference>
<evidence type="ECO:0000313" key="5">
    <source>
        <dbReference type="Proteomes" id="UP000027730"/>
    </source>
</evidence>
<evidence type="ECO:0000256" key="1">
    <source>
        <dbReference type="SAM" id="MobiDB-lite"/>
    </source>
</evidence>
<dbReference type="AlphaFoldDB" id="A0A074X0H8"/>
<feature type="region of interest" description="Disordered" evidence="1">
    <location>
        <begin position="348"/>
        <end position="389"/>
    </location>
</feature>
<feature type="transmembrane region" description="Helical" evidence="2">
    <location>
        <begin position="20"/>
        <end position="41"/>
    </location>
</feature>
<dbReference type="OrthoDB" id="3897607at2759"/>
<organism evidence="4 5">
    <name type="scientific">Aureobasidium namibiae CBS 147.97</name>
    <dbReference type="NCBI Taxonomy" id="1043004"/>
    <lineage>
        <taxon>Eukaryota</taxon>
        <taxon>Fungi</taxon>
        <taxon>Dikarya</taxon>
        <taxon>Ascomycota</taxon>
        <taxon>Pezizomycotina</taxon>
        <taxon>Dothideomycetes</taxon>
        <taxon>Dothideomycetidae</taxon>
        <taxon>Dothideales</taxon>
        <taxon>Saccotheciaceae</taxon>
        <taxon>Aureobasidium</taxon>
    </lineage>
</organism>
<protein>
    <recommendedName>
        <fullName evidence="3">Rhodopsin domain-containing protein</fullName>
    </recommendedName>
</protein>
<keyword evidence="2" id="KW-0472">Membrane</keyword>
<dbReference type="PANTHER" id="PTHR39614">
    <property type="entry name" value="INTEGRAL MEMBRANE PROTEIN"/>
    <property type="match status" value="1"/>
</dbReference>
<feature type="transmembrane region" description="Helical" evidence="2">
    <location>
        <begin position="94"/>
        <end position="112"/>
    </location>
</feature>
<feature type="transmembrane region" description="Helical" evidence="2">
    <location>
        <begin position="53"/>
        <end position="74"/>
    </location>
</feature>
<dbReference type="HOGENOM" id="CLU_036632_1_0_1"/>
<dbReference type="EMBL" id="KL584703">
    <property type="protein sequence ID" value="KEQ77264.1"/>
    <property type="molecule type" value="Genomic_DNA"/>
</dbReference>
<evidence type="ECO:0000313" key="4">
    <source>
        <dbReference type="EMBL" id="KEQ77264.1"/>
    </source>
</evidence>
<evidence type="ECO:0000256" key="2">
    <source>
        <dbReference type="SAM" id="Phobius"/>
    </source>
</evidence>
<evidence type="ECO:0000259" key="3">
    <source>
        <dbReference type="Pfam" id="PF20684"/>
    </source>
</evidence>
<gene>
    <name evidence="4" type="ORF">M436DRAFT_37919</name>
</gene>
<dbReference type="PANTHER" id="PTHR39614:SF2">
    <property type="entry name" value="INTEGRAL MEMBRANE PROTEIN"/>
    <property type="match status" value="1"/>
</dbReference>
<feature type="transmembrane region" description="Helical" evidence="2">
    <location>
        <begin position="244"/>
        <end position="267"/>
    </location>
</feature>
<accession>A0A074X0H8</accession>
<feature type="transmembrane region" description="Helical" evidence="2">
    <location>
        <begin position="175"/>
        <end position="198"/>
    </location>
</feature>
<dbReference type="InterPro" id="IPR049326">
    <property type="entry name" value="Rhodopsin_dom_fungi"/>
</dbReference>
<dbReference type="STRING" id="1043004.A0A074X0H8"/>
<reference evidence="4 5" key="1">
    <citation type="journal article" date="2014" name="BMC Genomics">
        <title>Genome sequencing of four Aureobasidium pullulans varieties: biotechnological potential, stress tolerance, and description of new species.</title>
        <authorList>
            <person name="Gostin Ar C."/>
            <person name="Ohm R.A."/>
            <person name="Kogej T."/>
            <person name="Sonjak S."/>
            <person name="Turk M."/>
            <person name="Zajc J."/>
            <person name="Zalar P."/>
            <person name="Grube M."/>
            <person name="Sun H."/>
            <person name="Han J."/>
            <person name="Sharma A."/>
            <person name="Chiniquy J."/>
            <person name="Ngan C.Y."/>
            <person name="Lipzen A."/>
            <person name="Barry K."/>
            <person name="Grigoriev I.V."/>
            <person name="Gunde-Cimerman N."/>
        </authorList>
    </citation>
    <scope>NUCLEOTIDE SEQUENCE [LARGE SCALE GENOMIC DNA]</scope>
    <source>
        <strain evidence="4 5">CBS 147.97</strain>
    </source>
</reference>
<keyword evidence="2" id="KW-0812">Transmembrane</keyword>
<sequence length="389" mass="42794">MGHYVNGFYVFSPVSADDRAGILYVATILSLIFSVLTLIVRYHIQRRTFGLDFWFIFAATIVALGQYAAIFVGLDNYALGRAVHLMSKSDQLNAARSAIASNCLFLIANALSKCSVIFFMKRLFSTDNRTARTLCNSLLALVAVWVVASILGLSITCGPATKLAQHRCDGQIARWSVVATFDSLFEIAIFLLSIILVVPLQMTSEIKISVIFAFCFRLIVAVFAIIHVYYIAQWSTSSDPSIAAVYSLLWQQVELGYALMAATIPTLRSFVRGYEKAMGWESSYYIRNTASRTTGTYAMSTMNKSRHEEEGGGGQVIGLHRMETNDTQPLRPDRQGYKASIYGGGQGALGSEVSDANMPRRTKSSGSNDSQEPIIRKDVEIQVSSEAAI</sequence>
<feature type="transmembrane region" description="Helical" evidence="2">
    <location>
        <begin position="133"/>
        <end position="155"/>
    </location>
</feature>
<feature type="domain" description="Rhodopsin" evidence="3">
    <location>
        <begin position="38"/>
        <end position="272"/>
    </location>
</feature>
<keyword evidence="5" id="KW-1185">Reference proteome</keyword>